<evidence type="ECO:0000259" key="2">
    <source>
        <dbReference type="Pfam" id="PF12697"/>
    </source>
</evidence>
<dbReference type="GO" id="GO:0016042">
    <property type="term" value="P:lipid catabolic process"/>
    <property type="evidence" value="ECO:0007669"/>
    <property type="project" value="InterPro"/>
</dbReference>
<dbReference type="InterPro" id="IPR000073">
    <property type="entry name" value="AB_hydrolase_1"/>
</dbReference>
<evidence type="ECO:0000313" key="4">
    <source>
        <dbReference type="Proteomes" id="UP001285441"/>
    </source>
</evidence>
<dbReference type="PANTHER" id="PTHR34853">
    <property type="match status" value="1"/>
</dbReference>
<dbReference type="EMBL" id="JAULSW010000010">
    <property type="protein sequence ID" value="KAK3368283.1"/>
    <property type="molecule type" value="Genomic_DNA"/>
</dbReference>
<feature type="signal peptide" evidence="1">
    <location>
        <begin position="1"/>
        <end position="16"/>
    </location>
</feature>
<feature type="chain" id="PRO_5042037757" evidence="1">
    <location>
        <begin position="17"/>
        <end position="492"/>
    </location>
</feature>
<keyword evidence="1" id="KW-0732">Signal</keyword>
<protein>
    <submittedName>
        <fullName evidence="3">Alpha/Beta hydrolase protein</fullName>
    </submittedName>
</protein>
<accession>A0AAE0K1E8</accession>
<keyword evidence="3" id="KW-0378">Hydrolase</keyword>
<dbReference type="Pfam" id="PF12697">
    <property type="entry name" value="Abhydrolase_6"/>
    <property type="match status" value="1"/>
</dbReference>
<reference evidence="3" key="1">
    <citation type="journal article" date="2023" name="Mol. Phylogenet. Evol.">
        <title>Genome-scale phylogeny and comparative genomics of the fungal order Sordariales.</title>
        <authorList>
            <person name="Hensen N."/>
            <person name="Bonometti L."/>
            <person name="Westerberg I."/>
            <person name="Brannstrom I.O."/>
            <person name="Guillou S."/>
            <person name="Cros-Aarteil S."/>
            <person name="Calhoun S."/>
            <person name="Haridas S."/>
            <person name="Kuo A."/>
            <person name="Mondo S."/>
            <person name="Pangilinan J."/>
            <person name="Riley R."/>
            <person name="LaButti K."/>
            <person name="Andreopoulos B."/>
            <person name="Lipzen A."/>
            <person name="Chen C."/>
            <person name="Yan M."/>
            <person name="Daum C."/>
            <person name="Ng V."/>
            <person name="Clum A."/>
            <person name="Steindorff A."/>
            <person name="Ohm R.A."/>
            <person name="Martin F."/>
            <person name="Silar P."/>
            <person name="Natvig D.O."/>
            <person name="Lalanne C."/>
            <person name="Gautier V."/>
            <person name="Ament-Velasquez S.L."/>
            <person name="Kruys A."/>
            <person name="Hutchinson M.I."/>
            <person name="Powell A.J."/>
            <person name="Barry K."/>
            <person name="Miller A.N."/>
            <person name="Grigoriev I.V."/>
            <person name="Debuchy R."/>
            <person name="Gladieux P."/>
            <person name="Hiltunen Thoren M."/>
            <person name="Johannesson H."/>
        </authorList>
    </citation>
    <scope>NUCLEOTIDE SEQUENCE</scope>
    <source>
        <strain evidence="3">CBS 232.78</strain>
    </source>
</reference>
<dbReference type="GO" id="GO:0004806">
    <property type="term" value="F:triacylglycerol lipase activity"/>
    <property type="evidence" value="ECO:0007669"/>
    <property type="project" value="InterPro"/>
</dbReference>
<feature type="domain" description="AB hydrolase-1" evidence="2">
    <location>
        <begin position="131"/>
        <end position="415"/>
    </location>
</feature>
<reference evidence="3" key="2">
    <citation type="submission" date="2023-06" db="EMBL/GenBank/DDBJ databases">
        <authorList>
            <consortium name="Lawrence Berkeley National Laboratory"/>
            <person name="Haridas S."/>
            <person name="Hensen N."/>
            <person name="Bonometti L."/>
            <person name="Westerberg I."/>
            <person name="Brannstrom I.O."/>
            <person name="Guillou S."/>
            <person name="Cros-Aarteil S."/>
            <person name="Calhoun S."/>
            <person name="Kuo A."/>
            <person name="Mondo S."/>
            <person name="Pangilinan J."/>
            <person name="Riley R."/>
            <person name="LaButti K."/>
            <person name="Andreopoulos B."/>
            <person name="Lipzen A."/>
            <person name="Chen C."/>
            <person name="Yanf M."/>
            <person name="Daum C."/>
            <person name="Ng V."/>
            <person name="Clum A."/>
            <person name="Steindorff A."/>
            <person name="Ohm R."/>
            <person name="Martin F."/>
            <person name="Silar P."/>
            <person name="Natvig D."/>
            <person name="Lalanne C."/>
            <person name="Gautier V."/>
            <person name="Ament-velasquez S.L."/>
            <person name="Kruys A."/>
            <person name="Hutchinson M.I."/>
            <person name="Powell A.J."/>
            <person name="Barry K."/>
            <person name="Miller A.N."/>
            <person name="Grigoriev I.V."/>
            <person name="Debuchy R."/>
            <person name="Gladieux P."/>
            <person name="Thoren M.H."/>
            <person name="Johannesson H."/>
        </authorList>
    </citation>
    <scope>NUCLEOTIDE SEQUENCE</scope>
    <source>
        <strain evidence="3">CBS 232.78</strain>
    </source>
</reference>
<sequence length="492" mass="52506">MQKLLFLSALWRAVHAATINSTTCDANCQALAKTGIEYETSAHAVPNDPFYTAPSNFSRTLAPGSLLKIEYATDLSNYLVPNSLTMSRIMYTTTDLNGTVLPVSAYILWPYTSITPSNKPGSAQFPLVAWAHGTTGNFAACGPSNYKALQYHFMVPYAIAEQGIAVVAPDYAGLGVGFLPDGTPIPHAYAAPPAQANDLANAVIAARAAFPANFLASGPFVAAGHSQGGAISWAFAERQTAKPLAGYKGTLAFAPFLNPVKWIEKALVSLANGDLANTGPLGVEANVISGVTAVYPAYNDSGMTPVTYDRWNNVITPQQACNPAGSLILSDIPQADLARPTWTKDKPAVDFVNRTVPGGKKFAGPLLVIAGEQDSLVTLQNLQPIYNDTCAFLAQTHSSEVLELVTFPKMNHFPVILASQSLWMEWIKDRLLGSSAPRAKKDTTSFGSKGPNCSQRSVNGFRTDLVAQGQNAIFPNWLVTGVPPSEAWKLLL</sequence>
<dbReference type="Gene3D" id="3.40.50.1820">
    <property type="entry name" value="alpha/beta hydrolase"/>
    <property type="match status" value="2"/>
</dbReference>
<dbReference type="SUPFAM" id="SSF53474">
    <property type="entry name" value="alpha/beta-Hydrolases"/>
    <property type="match status" value="1"/>
</dbReference>
<dbReference type="PANTHER" id="PTHR34853:SF1">
    <property type="entry name" value="LIPASE 5"/>
    <property type="match status" value="1"/>
</dbReference>
<name>A0AAE0K1E8_9PEZI</name>
<gene>
    <name evidence="3" type="ORF">B0H63DRAFT_565009</name>
</gene>
<dbReference type="AlphaFoldDB" id="A0AAE0K1E8"/>
<evidence type="ECO:0000256" key="1">
    <source>
        <dbReference type="SAM" id="SignalP"/>
    </source>
</evidence>
<dbReference type="Proteomes" id="UP001285441">
    <property type="component" value="Unassembled WGS sequence"/>
</dbReference>
<dbReference type="InterPro" id="IPR029058">
    <property type="entry name" value="AB_hydrolase_fold"/>
</dbReference>
<evidence type="ECO:0000313" key="3">
    <source>
        <dbReference type="EMBL" id="KAK3368283.1"/>
    </source>
</evidence>
<organism evidence="3 4">
    <name type="scientific">Podospora didyma</name>
    <dbReference type="NCBI Taxonomy" id="330526"/>
    <lineage>
        <taxon>Eukaryota</taxon>
        <taxon>Fungi</taxon>
        <taxon>Dikarya</taxon>
        <taxon>Ascomycota</taxon>
        <taxon>Pezizomycotina</taxon>
        <taxon>Sordariomycetes</taxon>
        <taxon>Sordariomycetidae</taxon>
        <taxon>Sordariales</taxon>
        <taxon>Podosporaceae</taxon>
        <taxon>Podospora</taxon>
    </lineage>
</organism>
<proteinExistence type="predicted"/>
<dbReference type="InterPro" id="IPR005152">
    <property type="entry name" value="Lipase_secreted"/>
</dbReference>
<keyword evidence="4" id="KW-1185">Reference proteome</keyword>
<comment type="caution">
    <text evidence="3">The sequence shown here is derived from an EMBL/GenBank/DDBJ whole genome shotgun (WGS) entry which is preliminary data.</text>
</comment>